<keyword evidence="6 13" id="KW-0547">Nucleotide-binding</keyword>
<evidence type="ECO:0000256" key="9">
    <source>
        <dbReference type="ARBA" id="ARBA00022989"/>
    </source>
</evidence>
<feature type="transmembrane region" description="Helical" evidence="15">
    <location>
        <begin position="371"/>
        <end position="396"/>
    </location>
</feature>
<dbReference type="Pfam" id="PF07714">
    <property type="entry name" value="PK_Tyr_Ser-Thr"/>
    <property type="match status" value="1"/>
</dbReference>
<keyword evidence="4 15" id="KW-0812">Transmembrane</keyword>
<evidence type="ECO:0000256" key="11">
    <source>
        <dbReference type="ARBA" id="ARBA00023157"/>
    </source>
</evidence>
<reference evidence="18" key="1">
    <citation type="submission" date="2024-10" db="EMBL/GenBank/DDBJ databases">
        <authorList>
            <person name="Ryan C."/>
        </authorList>
    </citation>
    <scope>NUCLEOTIDE SEQUENCE [LARGE SCALE GENOMIC DNA]</scope>
</reference>
<dbReference type="SUPFAM" id="SSF56112">
    <property type="entry name" value="Protein kinase-like (PK-like)"/>
    <property type="match status" value="1"/>
</dbReference>
<evidence type="ECO:0000256" key="2">
    <source>
        <dbReference type="ARBA" id="ARBA00022527"/>
    </source>
</evidence>
<keyword evidence="9 15" id="KW-1133">Transmembrane helix</keyword>
<keyword evidence="5 16" id="KW-0732">Signal</keyword>
<evidence type="ECO:0000256" key="1">
    <source>
        <dbReference type="ARBA" id="ARBA00004479"/>
    </source>
</evidence>
<dbReference type="InterPro" id="IPR001245">
    <property type="entry name" value="Ser-Thr/Tyr_kinase_cat_dom"/>
</dbReference>
<evidence type="ECO:0000313" key="19">
    <source>
        <dbReference type="Proteomes" id="UP001497457"/>
    </source>
</evidence>
<dbReference type="PANTHER" id="PTHR27005:SF214">
    <property type="entry name" value="OS08G0501600 PROTEIN"/>
    <property type="match status" value="1"/>
</dbReference>
<feature type="domain" description="Protein kinase" evidence="17">
    <location>
        <begin position="446"/>
        <end position="721"/>
    </location>
</feature>
<proteinExistence type="predicted"/>
<dbReference type="InterPro" id="IPR011009">
    <property type="entry name" value="Kinase-like_dom_sf"/>
</dbReference>
<comment type="subcellular location">
    <subcellularLocation>
        <location evidence="1">Membrane</location>
        <topology evidence="1">Single-pass type I membrane protein</topology>
    </subcellularLocation>
</comment>
<keyword evidence="3" id="KW-0808">Transferase</keyword>
<evidence type="ECO:0000256" key="13">
    <source>
        <dbReference type="PROSITE-ProRule" id="PRU10141"/>
    </source>
</evidence>
<evidence type="ECO:0000256" key="4">
    <source>
        <dbReference type="ARBA" id="ARBA00022692"/>
    </source>
</evidence>
<evidence type="ECO:0000256" key="8">
    <source>
        <dbReference type="ARBA" id="ARBA00022840"/>
    </source>
</evidence>
<feature type="region of interest" description="Disordered" evidence="14">
    <location>
        <begin position="172"/>
        <end position="191"/>
    </location>
</feature>
<evidence type="ECO:0000256" key="5">
    <source>
        <dbReference type="ARBA" id="ARBA00022729"/>
    </source>
</evidence>
<dbReference type="InterPro" id="IPR008271">
    <property type="entry name" value="Ser/Thr_kinase_AS"/>
</dbReference>
<keyword evidence="12" id="KW-0325">Glycoprotein</keyword>
<feature type="chain" id="PRO_5044777611" description="Protein kinase domain-containing protein" evidence="16">
    <location>
        <begin position="41"/>
        <end position="772"/>
    </location>
</feature>
<evidence type="ECO:0000313" key="18">
    <source>
        <dbReference type="EMBL" id="CAL5005437.1"/>
    </source>
</evidence>
<dbReference type="FunFam" id="1.10.510.10:FF:000084">
    <property type="entry name" value="Wall-associated receptor kinase 2"/>
    <property type="match status" value="1"/>
</dbReference>
<protein>
    <recommendedName>
        <fullName evidence="17">Protein kinase domain-containing protein</fullName>
    </recommendedName>
</protein>
<evidence type="ECO:0000259" key="17">
    <source>
        <dbReference type="PROSITE" id="PS50011"/>
    </source>
</evidence>
<dbReference type="PROSITE" id="PS00108">
    <property type="entry name" value="PROTEIN_KINASE_ST"/>
    <property type="match status" value="1"/>
</dbReference>
<dbReference type="Proteomes" id="UP001497457">
    <property type="component" value="Chromosome 27b"/>
</dbReference>
<dbReference type="Gene3D" id="3.30.200.20">
    <property type="entry name" value="Phosphorylase Kinase, domain 1"/>
    <property type="match status" value="1"/>
</dbReference>
<accession>A0ABC9BSY2</accession>
<keyword evidence="7" id="KW-0418">Kinase</keyword>
<dbReference type="InterPro" id="IPR045274">
    <property type="entry name" value="WAK-like"/>
</dbReference>
<dbReference type="PANTHER" id="PTHR27005">
    <property type="entry name" value="WALL-ASSOCIATED RECEPTOR KINASE-LIKE 21"/>
    <property type="match status" value="1"/>
</dbReference>
<dbReference type="FunFam" id="3.30.200.20:FF:000043">
    <property type="entry name" value="Wall-associated receptor kinase 2"/>
    <property type="match status" value="1"/>
</dbReference>
<dbReference type="EMBL" id="OZ075137">
    <property type="protein sequence ID" value="CAL5005437.1"/>
    <property type="molecule type" value="Genomic_DNA"/>
</dbReference>
<keyword evidence="2" id="KW-0723">Serine/threonine-protein kinase</keyword>
<sequence>MGNTASHLHAPAFVVNTADTMHSLLVAAALLLLLLATTTAAAAAANIALPGCESKCGDVDIPYPFGTTAGCYRPGFKVTCQRSAGKDDHAHPPKLLLALGNESESGDGPHQVLEISVQNATVRVSSTVWFFNVGDERPTRLAAAAAAGRPLVLSAARNRLVHIGCGFRAASWGTTSPPSPQDGGGALAPPRRAHSTCSSSCSAEHLERQRTSRRRCDGLGWCDGIGCCDTPVPAASFGVRLEWNNGTGGGGGGGGGGSSPWIASVASVVAVEQEWWSRKDNLFTLKMSLLALGRASGIVVPALLDWALDNSSATCAEAAARPGFGCASKHSECANTTGSAVGYVCRCRRGYQGNPYVKDGCRSPRSFHPPAWIIFAMGLGIGIFLLLLVLATIFATKSLKRHKARKMKEHFFKQNRGLLLQQLVDKDIAERMIFSLEELEKATNKFDKARILGGGGHGMVYKGIISDQHVVAIKRSKLVIQREIDGFINEVAILSQINHRNVVKLFGCCLETEVPLLVYEFIPNGTLYAHLHVDGPLSLPWQDRLRIAFEVASSLAYLHSAASTSIVHRDIKTSNILLDDRLVAKVSDFGASRGISIDKSGLITAIQGTYGYLDPEYYYTRRLTEKSDVYSFGVVLVELLTRKKPTIDMSPDGISLVAHLIHLLSEDRLGEILDVQVIEEGGNEATQVAAMAAMCLQMKGDDRPTMRHIEMALQGLQYPSISFLRSNAREQERATEQTDMRFQRTNTSAIHDSCSRRYSMEREILSSATFPR</sequence>
<dbReference type="PROSITE" id="PS00107">
    <property type="entry name" value="PROTEIN_KINASE_ATP"/>
    <property type="match status" value="1"/>
</dbReference>
<dbReference type="GO" id="GO:0004674">
    <property type="term" value="F:protein serine/threonine kinase activity"/>
    <property type="evidence" value="ECO:0007669"/>
    <property type="project" value="UniProtKB-KW"/>
</dbReference>
<dbReference type="Gene3D" id="1.10.510.10">
    <property type="entry name" value="Transferase(Phosphotransferase) domain 1"/>
    <property type="match status" value="1"/>
</dbReference>
<dbReference type="PROSITE" id="PS50011">
    <property type="entry name" value="PROTEIN_KINASE_DOM"/>
    <property type="match status" value="1"/>
</dbReference>
<feature type="binding site" evidence="13">
    <location>
        <position position="474"/>
    </location>
    <ligand>
        <name>ATP</name>
        <dbReference type="ChEBI" id="CHEBI:30616"/>
    </ligand>
</feature>
<dbReference type="InterPro" id="IPR017441">
    <property type="entry name" value="Protein_kinase_ATP_BS"/>
</dbReference>
<evidence type="ECO:0000256" key="10">
    <source>
        <dbReference type="ARBA" id="ARBA00023136"/>
    </source>
</evidence>
<evidence type="ECO:0000256" key="15">
    <source>
        <dbReference type="SAM" id="Phobius"/>
    </source>
</evidence>
<name>A0ABC9BSY2_9POAL</name>
<dbReference type="GO" id="GO:0016020">
    <property type="term" value="C:membrane"/>
    <property type="evidence" value="ECO:0007669"/>
    <property type="project" value="UniProtKB-SubCell"/>
</dbReference>
<keyword evidence="11" id="KW-1015">Disulfide bond</keyword>
<keyword evidence="19" id="KW-1185">Reference proteome</keyword>
<keyword evidence="10 15" id="KW-0472">Membrane</keyword>
<evidence type="ECO:0000256" key="16">
    <source>
        <dbReference type="SAM" id="SignalP"/>
    </source>
</evidence>
<dbReference type="Pfam" id="PF13947">
    <property type="entry name" value="GUB_WAK_bind"/>
    <property type="match status" value="1"/>
</dbReference>
<organism evidence="18 19">
    <name type="scientific">Urochloa decumbens</name>
    <dbReference type="NCBI Taxonomy" id="240449"/>
    <lineage>
        <taxon>Eukaryota</taxon>
        <taxon>Viridiplantae</taxon>
        <taxon>Streptophyta</taxon>
        <taxon>Embryophyta</taxon>
        <taxon>Tracheophyta</taxon>
        <taxon>Spermatophyta</taxon>
        <taxon>Magnoliopsida</taxon>
        <taxon>Liliopsida</taxon>
        <taxon>Poales</taxon>
        <taxon>Poaceae</taxon>
        <taxon>PACMAD clade</taxon>
        <taxon>Panicoideae</taxon>
        <taxon>Panicodae</taxon>
        <taxon>Paniceae</taxon>
        <taxon>Melinidinae</taxon>
        <taxon>Urochloa</taxon>
    </lineage>
</organism>
<evidence type="ECO:0000256" key="3">
    <source>
        <dbReference type="ARBA" id="ARBA00022679"/>
    </source>
</evidence>
<evidence type="ECO:0000256" key="6">
    <source>
        <dbReference type="ARBA" id="ARBA00022741"/>
    </source>
</evidence>
<gene>
    <name evidence="18" type="ORF">URODEC1_LOCUS67458</name>
</gene>
<feature type="signal peptide" evidence="16">
    <location>
        <begin position="1"/>
        <end position="40"/>
    </location>
</feature>
<dbReference type="InterPro" id="IPR025287">
    <property type="entry name" value="WAK_GUB"/>
</dbReference>
<dbReference type="SMART" id="SM00220">
    <property type="entry name" value="S_TKc"/>
    <property type="match status" value="1"/>
</dbReference>
<evidence type="ECO:0000256" key="14">
    <source>
        <dbReference type="SAM" id="MobiDB-lite"/>
    </source>
</evidence>
<dbReference type="InterPro" id="IPR000719">
    <property type="entry name" value="Prot_kinase_dom"/>
</dbReference>
<dbReference type="GO" id="GO:0005524">
    <property type="term" value="F:ATP binding"/>
    <property type="evidence" value="ECO:0007669"/>
    <property type="project" value="UniProtKB-UniRule"/>
</dbReference>
<keyword evidence="8 13" id="KW-0067">ATP-binding</keyword>
<dbReference type="AlphaFoldDB" id="A0ABC9BSY2"/>
<evidence type="ECO:0000256" key="7">
    <source>
        <dbReference type="ARBA" id="ARBA00022777"/>
    </source>
</evidence>
<evidence type="ECO:0000256" key="12">
    <source>
        <dbReference type="ARBA" id="ARBA00023180"/>
    </source>
</evidence>